<name>A0ABR1LWP2_9PEZI</name>
<evidence type="ECO:0000313" key="1">
    <source>
        <dbReference type="EMBL" id="KAK7538936.1"/>
    </source>
</evidence>
<gene>
    <name evidence="1" type="ORF">IWX46DRAFT_235570</name>
</gene>
<keyword evidence="2" id="KW-1185">Reference proteome</keyword>
<protein>
    <submittedName>
        <fullName evidence="1">Uncharacterized protein</fullName>
    </submittedName>
</protein>
<sequence length="252" mass="27348">MPVRPPAYLAAVSLSVCLSVYLSWTLLGDELRVGSRCKKHPALHLSRPLPALAVGPSFLLPQQTATSEHPAHHCRAVSALTNIPSALIIFLDHGFSLSHVAISMTAAFCRNTRRLCSDEWLQGAAVRAAGSRVQAKQRGSQLSMPCHGLVSCPVRGRARAGSNQTDERAGCGATLHTYINVQTTTYSAHSYMHASMCMSVKSVGKKQTGWLAHLRGMRDQTQQQGGIRATRGAFKPFPCLFGCLACQFYRTE</sequence>
<proteinExistence type="predicted"/>
<dbReference type="Proteomes" id="UP001365128">
    <property type="component" value="Unassembled WGS sequence"/>
</dbReference>
<comment type="caution">
    <text evidence="1">The sequence shown here is derived from an EMBL/GenBank/DDBJ whole genome shotgun (WGS) entry which is preliminary data.</text>
</comment>
<accession>A0ABR1LWP2</accession>
<organism evidence="1 2">
    <name type="scientific">Phyllosticta citricarpa</name>
    <dbReference type="NCBI Taxonomy" id="55181"/>
    <lineage>
        <taxon>Eukaryota</taxon>
        <taxon>Fungi</taxon>
        <taxon>Dikarya</taxon>
        <taxon>Ascomycota</taxon>
        <taxon>Pezizomycotina</taxon>
        <taxon>Dothideomycetes</taxon>
        <taxon>Dothideomycetes incertae sedis</taxon>
        <taxon>Botryosphaeriales</taxon>
        <taxon>Phyllostictaceae</taxon>
        <taxon>Phyllosticta</taxon>
    </lineage>
</organism>
<dbReference type="EMBL" id="JBBPDW010000030">
    <property type="protein sequence ID" value="KAK7538936.1"/>
    <property type="molecule type" value="Genomic_DNA"/>
</dbReference>
<evidence type="ECO:0000313" key="2">
    <source>
        <dbReference type="Proteomes" id="UP001365128"/>
    </source>
</evidence>
<reference evidence="1 2" key="1">
    <citation type="submission" date="2024-04" db="EMBL/GenBank/DDBJ databases">
        <title>Phyllosticta paracitricarpa is synonymous to the EU quarantine fungus P. citricarpa based on phylogenomic analyses.</title>
        <authorList>
            <consortium name="Lawrence Berkeley National Laboratory"/>
            <person name="Van Ingen-Buijs V.A."/>
            <person name="Van Westerhoven A.C."/>
            <person name="Haridas S."/>
            <person name="Skiadas P."/>
            <person name="Martin F."/>
            <person name="Groenewald J.Z."/>
            <person name="Crous P.W."/>
            <person name="Seidl M.F."/>
        </authorList>
    </citation>
    <scope>NUCLEOTIDE SEQUENCE [LARGE SCALE GENOMIC DNA]</scope>
    <source>
        <strain evidence="1 2">CBS 122670</strain>
    </source>
</reference>